<dbReference type="Gene3D" id="3.30.40.10">
    <property type="entry name" value="Zinc/RING finger domain, C3HC4 (zinc finger)"/>
    <property type="match status" value="1"/>
</dbReference>
<dbReference type="RefSeq" id="XP_008665559.1">
    <property type="nucleotide sequence ID" value="XM_008667337.4"/>
</dbReference>
<dbReference type="CDD" id="cd01466">
    <property type="entry name" value="vWA_C3HC4_type"/>
    <property type="match status" value="1"/>
</dbReference>
<dbReference type="EnsemblPlants" id="Zm00001eb046280_T001">
    <property type="protein sequence ID" value="Zm00001eb046280_P001"/>
    <property type="gene ID" value="Zm00001eb046280"/>
</dbReference>
<reference evidence="5" key="3">
    <citation type="submission" date="2021-05" db="UniProtKB">
        <authorList>
            <consortium name="EnsemblPlants"/>
        </authorList>
    </citation>
    <scope>IDENTIFICATION</scope>
    <source>
        <strain evidence="5">cv. B73</strain>
    </source>
</reference>
<dbReference type="Gramene" id="Zm00001eb046280_T001">
    <property type="protein sequence ID" value="Zm00001eb046280_P001"/>
    <property type="gene ID" value="Zm00001eb046280"/>
</dbReference>
<keyword evidence="6" id="KW-1185">Reference proteome</keyword>
<dbReference type="SUPFAM" id="SSF57850">
    <property type="entry name" value="RING/U-box"/>
    <property type="match status" value="1"/>
</dbReference>
<dbReference type="PANTHER" id="PTHR10579:SF114">
    <property type="entry name" value="ZINC FINGER (C3HC4-TYPE RING FINGER) FAMILY PROTEIN"/>
    <property type="match status" value="1"/>
</dbReference>
<keyword evidence="1" id="KW-0479">Metal-binding</keyword>
<sequence>MAPAWERARRALTARFCMRFAARRVVVEDAPRGMVDIEAPFPVAVAEAEQQQEQPEDEREMLLAAVSSEPVSEQLASSRSGSRSSAKICAICLSAMRSGRGQALFTAECSHKFHFNCISSNVQHGNKICPICRAVWKQLPFQGPLAASAAHGSARVNPAIWPQMSMLSVNPLDELPVFGNPEPAVFNDDEQILLQPETAVGGEEGDEVPPLLEITTYNEFPATQESVAQEEFAILIHLKAPHVPSWVSTRAPLDLVTVLDVSGSMSGHKLALLKRAMRFVIENLDPSDRLSVVAFSSSAWRLFPLQRMTASGQQQSLQAVNSLAADGGTNIAEGLRKAARVVEDRQARNPVCSIMLLSDGVDSHNLPPRDGSAPDYGPLVPRSILPGSEHHVPIHAFGFGMDHDSRAMHAVAQMSSGTFSFIDMAGSIQDAFAQCIGGLLSVVAQETRLGVDCADDGVLLTSIKSGGYASGVDGDGRGGFVDVGRLYADEGRDFLVTVRVPQSRGDIALIRPSCTYRDAVTMEMVRVGGDPVTLLRAANPANAGMSLRVEREWHRVHATEDIAAAQTAAEEYDYARAASILEARRLLLESCASLSSDQQTQALVAELREMQERVLNAELYEGSGRAYLLSGLSSHSWQRATARGDSTELTGLVHSYQTPFMIDMLNRSQALQPEVAEALSRSPTIASSRSSAPTPAPASSGSPWTRRGLRSFRPAKSFTGLSL</sequence>
<gene>
    <name evidence="5" type="primary">LOC100217033</name>
</gene>
<feature type="domain" description="VWFA" evidence="4">
    <location>
        <begin position="254"/>
        <end position="436"/>
    </location>
</feature>
<dbReference type="InterPro" id="IPR002035">
    <property type="entry name" value="VWF_A"/>
</dbReference>
<organism evidence="5 6">
    <name type="scientific">Zea mays</name>
    <name type="common">Maize</name>
    <dbReference type="NCBI Taxonomy" id="4577"/>
    <lineage>
        <taxon>Eukaryota</taxon>
        <taxon>Viridiplantae</taxon>
        <taxon>Streptophyta</taxon>
        <taxon>Embryophyta</taxon>
        <taxon>Tracheophyta</taxon>
        <taxon>Spermatophyta</taxon>
        <taxon>Magnoliopsida</taxon>
        <taxon>Liliopsida</taxon>
        <taxon>Poales</taxon>
        <taxon>Poaceae</taxon>
        <taxon>PACMAD clade</taxon>
        <taxon>Panicoideae</taxon>
        <taxon>Andropogonodae</taxon>
        <taxon>Andropogoneae</taxon>
        <taxon>Tripsacinae</taxon>
        <taxon>Zea</taxon>
    </lineage>
</organism>
<evidence type="ECO:0000313" key="6">
    <source>
        <dbReference type="Proteomes" id="UP000007305"/>
    </source>
</evidence>
<dbReference type="CDD" id="cd23114">
    <property type="entry name" value="RING-H2_WAVH2"/>
    <property type="match status" value="1"/>
</dbReference>
<dbReference type="Gene3D" id="3.40.50.410">
    <property type="entry name" value="von Willebrand factor, type A domain"/>
    <property type="match status" value="1"/>
</dbReference>
<dbReference type="Pfam" id="PF17123">
    <property type="entry name" value="zf-RING_11"/>
    <property type="match status" value="1"/>
</dbReference>
<protein>
    <recommendedName>
        <fullName evidence="7">Zinc finger (C3HC4-type RING finger) family protein</fullName>
    </recommendedName>
</protein>
<dbReference type="InterPro" id="IPR051266">
    <property type="entry name" value="CLCR"/>
</dbReference>
<dbReference type="OrthoDB" id="687730at2759"/>
<evidence type="ECO:0000256" key="1">
    <source>
        <dbReference type="PROSITE-ProRule" id="PRU00175"/>
    </source>
</evidence>
<evidence type="ECO:0000313" key="5">
    <source>
        <dbReference type="EnsemblPlants" id="Zm00001eb046280_P001"/>
    </source>
</evidence>
<dbReference type="GO" id="GO:0008270">
    <property type="term" value="F:zinc ion binding"/>
    <property type="evidence" value="ECO:0007669"/>
    <property type="project" value="UniProtKB-KW"/>
</dbReference>
<name>A0A804LYW3_MAIZE</name>
<reference evidence="5" key="2">
    <citation type="submission" date="2019-07" db="EMBL/GenBank/DDBJ databases">
        <authorList>
            <person name="Seetharam A."/>
            <person name="Woodhouse M."/>
            <person name="Cannon E."/>
        </authorList>
    </citation>
    <scope>NUCLEOTIDE SEQUENCE [LARGE SCALE GENOMIC DNA]</scope>
    <source>
        <strain evidence="5">cv. B73</strain>
    </source>
</reference>
<dbReference type="InterPro" id="IPR036465">
    <property type="entry name" value="vWFA_dom_sf"/>
</dbReference>
<dbReference type="PROSITE" id="PS50234">
    <property type="entry name" value="VWFA"/>
    <property type="match status" value="1"/>
</dbReference>
<evidence type="ECO:0000256" key="2">
    <source>
        <dbReference type="SAM" id="MobiDB-lite"/>
    </source>
</evidence>
<dbReference type="InterPro" id="IPR013083">
    <property type="entry name" value="Znf_RING/FYVE/PHD"/>
</dbReference>
<dbReference type="GeneID" id="100217033"/>
<evidence type="ECO:0008006" key="7">
    <source>
        <dbReference type="Google" id="ProtNLM"/>
    </source>
</evidence>
<keyword evidence="1" id="KW-0863">Zinc-finger</keyword>
<dbReference type="Proteomes" id="UP000007305">
    <property type="component" value="Chromosome 1"/>
</dbReference>
<dbReference type="SMART" id="SM00327">
    <property type="entry name" value="VWA"/>
    <property type="match status" value="1"/>
</dbReference>
<reference evidence="6" key="1">
    <citation type="submission" date="2015-12" db="EMBL/GenBank/DDBJ databases">
        <title>Update maize B73 reference genome by single molecule sequencing technologies.</title>
        <authorList>
            <consortium name="Maize Genome Sequencing Project"/>
            <person name="Ware D."/>
        </authorList>
    </citation>
    <scope>NUCLEOTIDE SEQUENCE [LARGE SCALE GENOMIC DNA]</scope>
    <source>
        <strain evidence="6">cv. B73</strain>
    </source>
</reference>
<dbReference type="Pfam" id="PF14624">
    <property type="entry name" value="Vwaint"/>
    <property type="match status" value="1"/>
</dbReference>
<dbReference type="AlphaFoldDB" id="A0A804LYW3"/>
<dbReference type="PANTHER" id="PTHR10579">
    <property type="entry name" value="CALCIUM-ACTIVATED CHLORIDE CHANNEL REGULATOR"/>
    <property type="match status" value="1"/>
</dbReference>
<keyword evidence="1" id="KW-0862">Zinc</keyword>
<feature type="region of interest" description="Disordered" evidence="2">
    <location>
        <begin position="676"/>
        <end position="723"/>
    </location>
</feature>
<feature type="compositionally biased region" description="Low complexity" evidence="2">
    <location>
        <begin position="680"/>
        <end position="703"/>
    </location>
</feature>
<feature type="domain" description="RING-type" evidence="3">
    <location>
        <begin position="89"/>
        <end position="133"/>
    </location>
</feature>
<dbReference type="KEGG" id="zma:100217033"/>
<dbReference type="Pfam" id="PF00092">
    <property type="entry name" value="VWA"/>
    <property type="match status" value="1"/>
</dbReference>
<dbReference type="InParanoid" id="A0A804LYW3"/>
<proteinExistence type="predicted"/>
<dbReference type="PROSITE" id="PS50089">
    <property type="entry name" value="ZF_RING_2"/>
    <property type="match status" value="1"/>
</dbReference>
<dbReference type="SMART" id="SM00184">
    <property type="entry name" value="RING"/>
    <property type="match status" value="1"/>
</dbReference>
<dbReference type="InterPro" id="IPR001841">
    <property type="entry name" value="Znf_RING"/>
</dbReference>
<evidence type="ECO:0000259" key="3">
    <source>
        <dbReference type="PROSITE" id="PS50089"/>
    </source>
</evidence>
<evidence type="ECO:0000259" key="4">
    <source>
        <dbReference type="PROSITE" id="PS50234"/>
    </source>
</evidence>
<dbReference type="SUPFAM" id="SSF53300">
    <property type="entry name" value="vWA-like"/>
    <property type="match status" value="1"/>
</dbReference>
<dbReference type="InterPro" id="IPR032838">
    <property type="entry name" value="Vwaint_dom"/>
</dbReference>
<accession>A0A804LYW3</accession>